<dbReference type="InterPro" id="IPR052162">
    <property type="entry name" value="Sensor_kinase/Photoreceptor"/>
</dbReference>
<sequence length="557" mass="63690">MQKTKASRLDGIILMLKEFSRGNFTVREEITEDEDPLNSVVSGLNILGEEMHNYRNENDSQCTFLRDILDSIDEVIYVRDVDPDRPVASPYSFLNGRSLEIIGLSALELREAPQKWSEAVHAEDKAMTIESFKKVLSGQDTVVTYRMYHQGKQHYRWIEDRLSVKLDTYGKVTHIYGAARDVTEQQETTLALEKTSQLVTRLITSSDQVFYIVSLDQLDPFKNTFTYLSPHVQDIIGFSVEDVRNDPLTWLNAIHPDDVSVVKTITRDMFKSKNPGTRVYRMKHKVTGEYVWLEDYLVPILDENGWIREFYASARDITARRKAEIERERLILELSKRHDELMQFSHIVSHNLRSPVANILGLAQFLNDDVPSSELAHTTGYILQAARSMDELLRDLNTVLSVRSTLEEKMQTFLISDIVSLVCINLKNEIDESGTMINVAIDDQADQLTSIKSYIQSALFNLISNAIKYRSPDRSPVIVITGYKNEGHTVISVEDNGLGMDLDTHKDRIFMLYGRLHYDREGKGMGLYMTKTQIESLKGTIEVMSEIGWGTTFTITM</sequence>
<dbReference type="SMART" id="SM00388">
    <property type="entry name" value="HisKA"/>
    <property type="match status" value="1"/>
</dbReference>
<dbReference type="InterPro" id="IPR004358">
    <property type="entry name" value="Sig_transdc_His_kin-like_C"/>
</dbReference>
<dbReference type="SMART" id="SM00387">
    <property type="entry name" value="HATPase_c"/>
    <property type="match status" value="1"/>
</dbReference>
<dbReference type="InterPro" id="IPR000014">
    <property type="entry name" value="PAS"/>
</dbReference>
<dbReference type="EMBL" id="SJSL01000001">
    <property type="protein sequence ID" value="TCD02951.1"/>
    <property type="molecule type" value="Genomic_DNA"/>
</dbReference>
<dbReference type="CDD" id="cd00130">
    <property type="entry name" value="PAS"/>
    <property type="match status" value="1"/>
</dbReference>
<dbReference type="Proteomes" id="UP000293347">
    <property type="component" value="Unassembled WGS sequence"/>
</dbReference>
<name>A0A4R0NPR6_9SPHI</name>
<evidence type="ECO:0000259" key="8">
    <source>
        <dbReference type="PROSITE" id="PS50113"/>
    </source>
</evidence>
<dbReference type="PROSITE" id="PS50112">
    <property type="entry name" value="PAS"/>
    <property type="match status" value="2"/>
</dbReference>
<keyword evidence="5 9" id="KW-0418">Kinase</keyword>
<dbReference type="PROSITE" id="PS50113">
    <property type="entry name" value="PAC"/>
    <property type="match status" value="2"/>
</dbReference>
<dbReference type="InterPro" id="IPR001610">
    <property type="entry name" value="PAC"/>
</dbReference>
<dbReference type="CDD" id="cd00082">
    <property type="entry name" value="HisKA"/>
    <property type="match status" value="1"/>
</dbReference>
<dbReference type="InterPro" id="IPR003594">
    <property type="entry name" value="HATPase_dom"/>
</dbReference>
<dbReference type="OrthoDB" id="1522284at2"/>
<dbReference type="Pfam" id="PF02518">
    <property type="entry name" value="HATPase_c"/>
    <property type="match status" value="1"/>
</dbReference>
<evidence type="ECO:0000256" key="5">
    <source>
        <dbReference type="ARBA" id="ARBA00022777"/>
    </source>
</evidence>
<feature type="domain" description="PAS" evidence="7">
    <location>
        <begin position="61"/>
        <end position="139"/>
    </location>
</feature>
<evidence type="ECO:0000313" key="9">
    <source>
        <dbReference type="EMBL" id="TCD02951.1"/>
    </source>
</evidence>
<dbReference type="Pfam" id="PF08447">
    <property type="entry name" value="PAS_3"/>
    <property type="match status" value="2"/>
</dbReference>
<dbReference type="InterPro" id="IPR000700">
    <property type="entry name" value="PAS-assoc_C"/>
</dbReference>
<evidence type="ECO:0000259" key="7">
    <source>
        <dbReference type="PROSITE" id="PS50112"/>
    </source>
</evidence>
<dbReference type="InterPro" id="IPR013655">
    <property type="entry name" value="PAS_fold_3"/>
</dbReference>
<keyword evidence="4" id="KW-0808">Transferase</keyword>
<dbReference type="SMART" id="SM00091">
    <property type="entry name" value="PAS"/>
    <property type="match status" value="2"/>
</dbReference>
<comment type="catalytic activity">
    <reaction evidence="1">
        <text>ATP + protein L-histidine = ADP + protein N-phospho-L-histidine.</text>
        <dbReference type="EC" id="2.7.13.3"/>
    </reaction>
</comment>
<dbReference type="InterPro" id="IPR005467">
    <property type="entry name" value="His_kinase_dom"/>
</dbReference>
<dbReference type="InterPro" id="IPR035965">
    <property type="entry name" value="PAS-like_dom_sf"/>
</dbReference>
<evidence type="ECO:0000256" key="2">
    <source>
        <dbReference type="ARBA" id="ARBA00012438"/>
    </source>
</evidence>
<dbReference type="PRINTS" id="PR00344">
    <property type="entry name" value="BCTRLSENSOR"/>
</dbReference>
<dbReference type="GO" id="GO:0000155">
    <property type="term" value="F:phosphorelay sensor kinase activity"/>
    <property type="evidence" value="ECO:0007669"/>
    <property type="project" value="InterPro"/>
</dbReference>
<evidence type="ECO:0000259" key="6">
    <source>
        <dbReference type="PROSITE" id="PS50109"/>
    </source>
</evidence>
<dbReference type="SUPFAM" id="SSF47384">
    <property type="entry name" value="Homodimeric domain of signal transducing histidine kinase"/>
    <property type="match status" value="1"/>
</dbReference>
<keyword evidence="10" id="KW-1185">Reference proteome</keyword>
<feature type="domain" description="PAC" evidence="8">
    <location>
        <begin position="273"/>
        <end position="329"/>
    </location>
</feature>
<proteinExistence type="predicted"/>
<dbReference type="SMART" id="SM00086">
    <property type="entry name" value="PAC"/>
    <property type="match status" value="2"/>
</dbReference>
<evidence type="ECO:0000313" key="10">
    <source>
        <dbReference type="Proteomes" id="UP000293347"/>
    </source>
</evidence>
<feature type="domain" description="PAS" evidence="7">
    <location>
        <begin position="195"/>
        <end position="273"/>
    </location>
</feature>
<organism evidence="9 10">
    <name type="scientific">Pedobacter psychroterrae</name>
    <dbReference type="NCBI Taxonomy" id="2530453"/>
    <lineage>
        <taxon>Bacteria</taxon>
        <taxon>Pseudomonadati</taxon>
        <taxon>Bacteroidota</taxon>
        <taxon>Sphingobacteriia</taxon>
        <taxon>Sphingobacteriales</taxon>
        <taxon>Sphingobacteriaceae</taxon>
        <taxon>Pedobacter</taxon>
    </lineage>
</organism>
<accession>A0A4R0NPR6</accession>
<dbReference type="Pfam" id="PF00512">
    <property type="entry name" value="HisKA"/>
    <property type="match status" value="1"/>
</dbReference>
<dbReference type="PANTHER" id="PTHR43304">
    <property type="entry name" value="PHYTOCHROME-LIKE PROTEIN CPH1"/>
    <property type="match status" value="1"/>
</dbReference>
<dbReference type="EC" id="2.7.13.3" evidence="2"/>
<dbReference type="Gene3D" id="1.10.287.130">
    <property type="match status" value="1"/>
</dbReference>
<dbReference type="SUPFAM" id="SSF55785">
    <property type="entry name" value="PYP-like sensor domain (PAS domain)"/>
    <property type="match status" value="2"/>
</dbReference>
<dbReference type="PROSITE" id="PS50109">
    <property type="entry name" value="HIS_KIN"/>
    <property type="match status" value="1"/>
</dbReference>
<evidence type="ECO:0000256" key="4">
    <source>
        <dbReference type="ARBA" id="ARBA00022679"/>
    </source>
</evidence>
<dbReference type="Gene3D" id="3.30.450.20">
    <property type="entry name" value="PAS domain"/>
    <property type="match status" value="2"/>
</dbReference>
<dbReference type="InterPro" id="IPR036097">
    <property type="entry name" value="HisK_dim/P_sf"/>
</dbReference>
<comment type="caution">
    <text evidence="9">The sequence shown here is derived from an EMBL/GenBank/DDBJ whole genome shotgun (WGS) entry which is preliminary data.</text>
</comment>
<dbReference type="SUPFAM" id="SSF55874">
    <property type="entry name" value="ATPase domain of HSP90 chaperone/DNA topoisomerase II/histidine kinase"/>
    <property type="match status" value="1"/>
</dbReference>
<dbReference type="Gene3D" id="3.30.565.10">
    <property type="entry name" value="Histidine kinase-like ATPase, C-terminal domain"/>
    <property type="match status" value="1"/>
</dbReference>
<evidence type="ECO:0000256" key="3">
    <source>
        <dbReference type="ARBA" id="ARBA00022553"/>
    </source>
</evidence>
<evidence type="ECO:0000256" key="1">
    <source>
        <dbReference type="ARBA" id="ARBA00000085"/>
    </source>
</evidence>
<feature type="domain" description="PAC" evidence="8">
    <location>
        <begin position="141"/>
        <end position="194"/>
    </location>
</feature>
<protein>
    <recommendedName>
        <fullName evidence="2">histidine kinase</fullName>
        <ecNumber evidence="2">2.7.13.3</ecNumber>
    </recommendedName>
</protein>
<dbReference type="AlphaFoldDB" id="A0A4R0NPR6"/>
<dbReference type="NCBIfam" id="TIGR00229">
    <property type="entry name" value="sensory_box"/>
    <property type="match status" value="2"/>
</dbReference>
<gene>
    <name evidence="9" type="ORF">EZ437_02920</name>
</gene>
<dbReference type="PANTHER" id="PTHR43304:SF1">
    <property type="entry name" value="PAC DOMAIN-CONTAINING PROTEIN"/>
    <property type="match status" value="1"/>
</dbReference>
<keyword evidence="3" id="KW-0597">Phosphoprotein</keyword>
<dbReference type="RefSeq" id="WP_131593077.1">
    <property type="nucleotide sequence ID" value="NZ_SJSL01000001.1"/>
</dbReference>
<dbReference type="InterPro" id="IPR036890">
    <property type="entry name" value="HATPase_C_sf"/>
</dbReference>
<feature type="domain" description="Histidine kinase" evidence="6">
    <location>
        <begin position="347"/>
        <end position="557"/>
    </location>
</feature>
<reference evidence="9 10" key="1">
    <citation type="submission" date="2019-02" db="EMBL/GenBank/DDBJ databases">
        <title>Pedobacter sp. RP-1-14 sp. nov., isolated from Arctic soil.</title>
        <authorList>
            <person name="Dahal R.H."/>
        </authorList>
    </citation>
    <scope>NUCLEOTIDE SEQUENCE [LARGE SCALE GENOMIC DNA]</scope>
    <source>
        <strain evidence="9 10">RP-1-14</strain>
    </source>
</reference>
<dbReference type="InterPro" id="IPR003661">
    <property type="entry name" value="HisK_dim/P_dom"/>
</dbReference>